<sequence length="107" mass="11494">MTSVYSDLAELAPSIGGCVRLQARLSYITESNSAPHTVLRTPRRTSYCFSTFLDGTVTTPVCRFPPSTDDFHAAIRASATTQAGFPKSGPVPTSISNYTLGSDLLYI</sequence>
<accession>G3JSH4</accession>
<reference evidence="1 2" key="1">
    <citation type="journal article" date="2011" name="Genome Biol.">
        <title>Genome sequence of the insect pathogenic fungus Cordyceps militaris, a valued traditional Chinese medicine.</title>
        <authorList>
            <person name="Zheng P."/>
            <person name="Xia Y."/>
            <person name="Xiao G."/>
            <person name="Xiong C."/>
            <person name="Hu X."/>
            <person name="Zhang S."/>
            <person name="Zheng H."/>
            <person name="Huang Y."/>
            <person name="Zhou Y."/>
            <person name="Wang S."/>
            <person name="Zhao G.P."/>
            <person name="Liu X."/>
            <person name="St Leger R.J."/>
            <person name="Wang C."/>
        </authorList>
    </citation>
    <scope>NUCLEOTIDE SEQUENCE [LARGE SCALE GENOMIC DNA]</scope>
    <source>
        <strain evidence="1 2">CM01</strain>
    </source>
</reference>
<name>G3JSH4_CORMM</name>
<dbReference type="InParanoid" id="G3JSH4"/>
<dbReference type="KEGG" id="cmt:CCM_08812"/>
<dbReference type="RefSeq" id="XP_006674011.1">
    <property type="nucleotide sequence ID" value="XM_006673948.1"/>
</dbReference>
<dbReference type="Proteomes" id="UP000001610">
    <property type="component" value="Unassembled WGS sequence"/>
</dbReference>
<proteinExistence type="predicted"/>
<dbReference type="AlphaFoldDB" id="G3JSH4"/>
<gene>
    <name evidence="1" type="ORF">CCM_08812</name>
</gene>
<organism evidence="1 2">
    <name type="scientific">Cordyceps militaris (strain CM01)</name>
    <name type="common">Caterpillar fungus</name>
    <dbReference type="NCBI Taxonomy" id="983644"/>
    <lineage>
        <taxon>Eukaryota</taxon>
        <taxon>Fungi</taxon>
        <taxon>Dikarya</taxon>
        <taxon>Ascomycota</taxon>
        <taxon>Pezizomycotina</taxon>
        <taxon>Sordariomycetes</taxon>
        <taxon>Hypocreomycetidae</taxon>
        <taxon>Hypocreales</taxon>
        <taxon>Cordycipitaceae</taxon>
        <taxon>Cordyceps</taxon>
    </lineage>
</organism>
<dbReference type="GeneID" id="18170817"/>
<dbReference type="EMBL" id="JH126405">
    <property type="protein sequence ID" value="EGX88766.1"/>
    <property type="molecule type" value="Genomic_DNA"/>
</dbReference>
<dbReference type="VEuPathDB" id="FungiDB:CCM_08812"/>
<keyword evidence="2" id="KW-1185">Reference proteome</keyword>
<protein>
    <submittedName>
        <fullName evidence="1">Uncharacterized protein</fullName>
    </submittedName>
</protein>
<evidence type="ECO:0000313" key="2">
    <source>
        <dbReference type="Proteomes" id="UP000001610"/>
    </source>
</evidence>
<evidence type="ECO:0000313" key="1">
    <source>
        <dbReference type="EMBL" id="EGX88766.1"/>
    </source>
</evidence>
<dbReference type="HOGENOM" id="CLU_2209901_0_0_1"/>